<gene>
    <name evidence="2" type="ORF">Purlil1_11399</name>
</gene>
<name>A0ABR0BJQ3_PURLI</name>
<evidence type="ECO:0000256" key="1">
    <source>
        <dbReference type="SAM" id="MobiDB-lite"/>
    </source>
</evidence>
<protein>
    <submittedName>
        <fullName evidence="2">Uncharacterized protein</fullName>
    </submittedName>
</protein>
<sequence length="444" mass="47206">MCAAHSTTRAPRDARGSGLMSKIARLAGSQYGYTAPTSIGSRIVVISEQHPKFHARPSRGISAERAEMQPLLSRLVTFRDDHFLGNPRCSPDMGRGRVPSTANGHRHARGEWTLDRAQPCRARPLRLHMSLWRWVLVYSIFAGSVARTENYVLYSHLVTNSRCVNVHDAIRNGRAANNGTNGPRLVGASCVHPLPGLEWAGARERPEAPIGVRFDGSIQLCLASGSGGAQPTGGYGHRRQGRLGLQWFQLPLTPAGLRPSAGNGRPGGNPGAGTWPVPKLARRTRVAANAGVHPTATKARPPNHGRLPPLPARAVRAPDCPPAPARDPPMAAVAVPAATGRVPAATSTSMPGYQALPAHTSSLVTCTSTLRLPSPLPDLAAAATHTALHRQEPLASLANDRHRHRLSCPVAPPLAYRNGNEAHGQAGPKSCGAPFTKGTRTNNR</sequence>
<dbReference type="EMBL" id="JAWRVI010000068">
    <property type="protein sequence ID" value="KAK4081990.1"/>
    <property type="molecule type" value="Genomic_DNA"/>
</dbReference>
<reference evidence="2 3" key="1">
    <citation type="journal article" date="2024" name="Microbiol. Resour. Announc.">
        <title>Genome annotations for the ascomycete fungi Trichoderma harzianum, Trichoderma aggressivum, and Purpureocillium lilacinum.</title>
        <authorList>
            <person name="Beijen E.P.W."/>
            <person name="Ohm R.A."/>
        </authorList>
    </citation>
    <scope>NUCLEOTIDE SEQUENCE [LARGE SCALE GENOMIC DNA]</scope>
    <source>
        <strain evidence="2 3">CBS 150709</strain>
    </source>
</reference>
<dbReference type="Proteomes" id="UP001287286">
    <property type="component" value="Unassembled WGS sequence"/>
</dbReference>
<organism evidence="2 3">
    <name type="scientific">Purpureocillium lilacinum</name>
    <name type="common">Paecilomyces lilacinus</name>
    <dbReference type="NCBI Taxonomy" id="33203"/>
    <lineage>
        <taxon>Eukaryota</taxon>
        <taxon>Fungi</taxon>
        <taxon>Dikarya</taxon>
        <taxon>Ascomycota</taxon>
        <taxon>Pezizomycotina</taxon>
        <taxon>Sordariomycetes</taxon>
        <taxon>Hypocreomycetidae</taxon>
        <taxon>Hypocreales</taxon>
        <taxon>Ophiocordycipitaceae</taxon>
        <taxon>Purpureocillium</taxon>
    </lineage>
</organism>
<evidence type="ECO:0000313" key="3">
    <source>
        <dbReference type="Proteomes" id="UP001287286"/>
    </source>
</evidence>
<evidence type="ECO:0000313" key="2">
    <source>
        <dbReference type="EMBL" id="KAK4081990.1"/>
    </source>
</evidence>
<accession>A0ABR0BJQ3</accession>
<comment type="caution">
    <text evidence="2">The sequence shown here is derived from an EMBL/GenBank/DDBJ whole genome shotgun (WGS) entry which is preliminary data.</text>
</comment>
<proteinExistence type="predicted"/>
<feature type="region of interest" description="Disordered" evidence="1">
    <location>
        <begin position="419"/>
        <end position="444"/>
    </location>
</feature>
<keyword evidence="3" id="KW-1185">Reference proteome</keyword>